<name>A0A517PN13_9PLAN</name>
<dbReference type="PROSITE" id="PS50011">
    <property type="entry name" value="PROTEIN_KINASE_DOM"/>
    <property type="match status" value="1"/>
</dbReference>
<feature type="region of interest" description="Disordered" evidence="5">
    <location>
        <begin position="331"/>
        <end position="352"/>
    </location>
</feature>
<dbReference type="InterPro" id="IPR000719">
    <property type="entry name" value="Prot_kinase_dom"/>
</dbReference>
<evidence type="ECO:0000256" key="3">
    <source>
        <dbReference type="ARBA" id="ARBA00022777"/>
    </source>
</evidence>
<dbReference type="Proteomes" id="UP000320421">
    <property type="component" value="Chromosome"/>
</dbReference>
<dbReference type="EC" id="2.7.11.1" evidence="7"/>
<evidence type="ECO:0000256" key="1">
    <source>
        <dbReference type="ARBA" id="ARBA00022679"/>
    </source>
</evidence>
<evidence type="ECO:0000256" key="4">
    <source>
        <dbReference type="ARBA" id="ARBA00022840"/>
    </source>
</evidence>
<dbReference type="AlphaFoldDB" id="A0A517PN13"/>
<keyword evidence="4" id="KW-0067">ATP-binding</keyword>
<feature type="domain" description="Protein kinase" evidence="6">
    <location>
        <begin position="89"/>
        <end position="347"/>
    </location>
</feature>
<dbReference type="GO" id="GO:0005524">
    <property type="term" value="F:ATP binding"/>
    <property type="evidence" value="ECO:0007669"/>
    <property type="project" value="UniProtKB-KW"/>
</dbReference>
<feature type="region of interest" description="Disordered" evidence="5">
    <location>
        <begin position="417"/>
        <end position="447"/>
    </location>
</feature>
<dbReference type="SMART" id="SM00220">
    <property type="entry name" value="S_TKc"/>
    <property type="match status" value="1"/>
</dbReference>
<evidence type="ECO:0000256" key="2">
    <source>
        <dbReference type="ARBA" id="ARBA00022741"/>
    </source>
</evidence>
<evidence type="ECO:0000256" key="5">
    <source>
        <dbReference type="SAM" id="MobiDB-lite"/>
    </source>
</evidence>
<sequence length="782" mass="85338">MPDALVRKRISQTLIEPPSQELIHRLTSLKLCTAADLRRCRRRVRKLARGIPAFDSVWIDALVQAQKISPFQAKALEAGHPEQLTVGPYLLISELGHSHKSRTFIARPSESADRCALKLTQPQSDSINQLQQDFHTLLQQLQGLHHPSLILPRVVKPVGQQIVVISHFLPSSTVSELLIRRGRFPVPVVLSLGAQLLDALVALEKRRVIHGDIRPWNVRLTPSGIAALVDTGLEPILSPELTIHSSLPPRCYDGIAPELIGTGRHPDAQSDLYALGCLLWELLAGRPPFTTGDPLAKLACHQTKTIPDIRSWAPETPAPLAEMLLKLTASQPNQRPTSMQAAQQQWPVSQQGSRKTLARFHASFQHQTTRSQSETDTSRPGRLPLIAAMIFVLSGLSYTLLDEGARNHLLEITSRVSFTQSSSNSSPAETATEASSNQKAETAAQRQLLPVPDGNGVILLDSAEPYVSTQISTVGGLTIKGTAENPAIIEIEETPCRIVAASLSLENVIFVNRTQSPSPQKQSASAGTSTALLHVTAQSLKIKGCCFTQLDSDSSNTAALEREAVYWSPLDPQQRNSSQVHIQDTLFAVPEHALHLTHTPQVLTLTNSLNVTSHSTLYLERAPEIDQQFNLKLQHLTLRKAGPLVLLNWNDPTLIPGTIQIEARDCVFDLNQAALIQVRGQKPPENWLSSVSLLGEGSVASAEIQIAGWQASATEPLQELSTLNMDIEGLSTGKFEYAAPLSLHVEDSVITAAQVPRTSSLPPGIQVKQFPAFLARLMSLEN</sequence>
<dbReference type="PANTHER" id="PTHR43289">
    <property type="entry name" value="MITOGEN-ACTIVATED PROTEIN KINASE KINASE KINASE 20-RELATED"/>
    <property type="match status" value="1"/>
</dbReference>
<organism evidence="7 8">
    <name type="scientific">Gimesia chilikensis</name>
    <dbReference type="NCBI Taxonomy" id="2605989"/>
    <lineage>
        <taxon>Bacteria</taxon>
        <taxon>Pseudomonadati</taxon>
        <taxon>Planctomycetota</taxon>
        <taxon>Planctomycetia</taxon>
        <taxon>Planctomycetales</taxon>
        <taxon>Planctomycetaceae</taxon>
        <taxon>Gimesia</taxon>
    </lineage>
</organism>
<evidence type="ECO:0000313" key="7">
    <source>
        <dbReference type="EMBL" id="QDT20752.1"/>
    </source>
</evidence>
<evidence type="ECO:0000259" key="6">
    <source>
        <dbReference type="PROSITE" id="PS50011"/>
    </source>
</evidence>
<dbReference type="InterPro" id="IPR011009">
    <property type="entry name" value="Kinase-like_dom_sf"/>
</dbReference>
<dbReference type="Gene3D" id="1.10.510.10">
    <property type="entry name" value="Transferase(Phosphotransferase) domain 1"/>
    <property type="match status" value="1"/>
</dbReference>
<dbReference type="CDD" id="cd14014">
    <property type="entry name" value="STKc_PknB_like"/>
    <property type="match status" value="1"/>
</dbReference>
<feature type="compositionally biased region" description="Low complexity" evidence="5">
    <location>
        <begin position="421"/>
        <end position="437"/>
    </location>
</feature>
<keyword evidence="3 7" id="KW-0418">Kinase</keyword>
<dbReference type="PANTHER" id="PTHR43289:SF6">
    <property type="entry name" value="SERINE_THREONINE-PROTEIN KINASE NEKL-3"/>
    <property type="match status" value="1"/>
</dbReference>
<evidence type="ECO:0000313" key="8">
    <source>
        <dbReference type="Proteomes" id="UP000320421"/>
    </source>
</evidence>
<keyword evidence="2" id="KW-0547">Nucleotide-binding</keyword>
<gene>
    <name evidence="7" type="primary">prkC_6</name>
    <name evidence="7" type="ORF">HG66A1_25410</name>
</gene>
<accession>A0A517PN13</accession>
<protein>
    <submittedName>
        <fullName evidence="7">Serine/threonine-protein kinase PrkC</fullName>
        <ecNumber evidence="7">2.7.11.1</ecNumber>
    </submittedName>
</protein>
<dbReference type="SUPFAM" id="SSF56112">
    <property type="entry name" value="Protein kinase-like (PK-like)"/>
    <property type="match status" value="1"/>
</dbReference>
<dbReference type="GO" id="GO:0004674">
    <property type="term" value="F:protein serine/threonine kinase activity"/>
    <property type="evidence" value="ECO:0007669"/>
    <property type="project" value="UniProtKB-EC"/>
</dbReference>
<dbReference type="OrthoDB" id="207474at2"/>
<dbReference type="Pfam" id="PF00069">
    <property type="entry name" value="Pkinase"/>
    <property type="match status" value="1"/>
</dbReference>
<keyword evidence="8" id="KW-1185">Reference proteome</keyword>
<proteinExistence type="predicted"/>
<dbReference type="EMBL" id="CP036266">
    <property type="protein sequence ID" value="QDT20752.1"/>
    <property type="molecule type" value="Genomic_DNA"/>
</dbReference>
<reference evidence="7 8" key="1">
    <citation type="submission" date="2019-02" db="EMBL/GenBank/DDBJ databases">
        <title>Deep-cultivation of Planctomycetes and their phenomic and genomic characterization uncovers novel biology.</title>
        <authorList>
            <person name="Wiegand S."/>
            <person name="Jogler M."/>
            <person name="Boedeker C."/>
            <person name="Pinto D."/>
            <person name="Vollmers J."/>
            <person name="Rivas-Marin E."/>
            <person name="Kohn T."/>
            <person name="Peeters S.H."/>
            <person name="Heuer A."/>
            <person name="Rast P."/>
            <person name="Oberbeckmann S."/>
            <person name="Bunk B."/>
            <person name="Jeske O."/>
            <person name="Meyerdierks A."/>
            <person name="Storesund J.E."/>
            <person name="Kallscheuer N."/>
            <person name="Luecker S."/>
            <person name="Lage O.M."/>
            <person name="Pohl T."/>
            <person name="Merkel B.J."/>
            <person name="Hornburger P."/>
            <person name="Mueller R.-W."/>
            <person name="Bruemmer F."/>
            <person name="Labrenz M."/>
            <person name="Spormann A.M."/>
            <person name="Op den Camp H."/>
            <person name="Overmann J."/>
            <person name="Amann R."/>
            <person name="Jetten M.S.M."/>
            <person name="Mascher T."/>
            <person name="Medema M.H."/>
            <person name="Devos D.P."/>
            <person name="Kaster A.-K."/>
            <person name="Ovreas L."/>
            <person name="Rohde M."/>
            <person name="Galperin M.Y."/>
            <person name="Jogler C."/>
        </authorList>
    </citation>
    <scope>NUCLEOTIDE SEQUENCE [LARGE SCALE GENOMIC DNA]</scope>
    <source>
        <strain evidence="7 8">HG66A1</strain>
    </source>
</reference>
<keyword evidence="1 7" id="KW-0808">Transferase</keyword>